<evidence type="ECO:0000313" key="6">
    <source>
        <dbReference type="Proteomes" id="UP000492820"/>
    </source>
</evidence>
<proteinExistence type="predicted"/>
<dbReference type="InterPro" id="IPR016698">
    <property type="entry name" value="Numb/numb-like"/>
</dbReference>
<sequence>MSSTLLRLLTYSAKTGGVTLRLWQVNPIQRTIILSSATEYKTLTVHKKDIRRLCVNLQKSPQISLITYSNWLSPKSSQMDRFRKSLSVRKKKEPETTESSRPQLWIEDERKIKEGSCSFQVKYLGCIEVFESRGMQVCEEAIKALRKSKRKTQRALLYVSGDALRVSDEISKHLIVDQTIEKVSFCAPDRGHDKGFAYICRDGATRRWMCHAFLAIKESGERLSHAVGCAFAICLERKQKRERDAVQATYANEDGTFVRMSSFRQTSLSERLLDPQSAIVVDHPAEAPSKSHVSEAKMDNGTIVPFEIGPDKGAIPPKLGSGAIPRPRASPSLIERQTSLRLFPKLQETSPFKHHFSMRSRDPGALTLQRTNLIMNGATIPEETSTELEETSGTNHSADSMTLPLRRTSQTPQPANFAFRNPLITGITRVSPTFPVSFDEIDTSATGGREEIDDLLALDPFSAAPFNPATIQQHQTAQQQQQLRSLNNFSSNTTSSIPPCGVSLAASPALFPLSDWPDIADDGGSDGSAKVFSAPFTLTSMEVAPVTSFPDNSELIPSLQSHSAGGNASHVEASPLFHFPSSPTTTESAISSSNAMILFGADVKCQPSLAESSTVTTVFAGAQRPSPETALTQWLPGRLPHKQITFGVDPFDLDWAERATAVAKGQLAACFLASSTTPLGHLPAALPPHPPTAAATVCTNPFLVLPPDER</sequence>
<name>A0A068WE74_ECHGR</name>
<dbReference type="Gene3D" id="2.30.29.30">
    <property type="entry name" value="Pleckstrin-homology domain (PH domain)/Phosphotyrosine-binding domain (PTB)"/>
    <property type="match status" value="1"/>
</dbReference>
<accession>A0A068WE74</accession>
<dbReference type="SMART" id="SM00462">
    <property type="entry name" value="PTB"/>
    <property type="match status" value="1"/>
</dbReference>
<evidence type="ECO:0000313" key="5">
    <source>
        <dbReference type="EMBL" id="CDS15951.1"/>
    </source>
</evidence>
<dbReference type="Pfam" id="PF00640">
    <property type="entry name" value="PID"/>
    <property type="match status" value="1"/>
</dbReference>
<dbReference type="CDD" id="cd01268">
    <property type="entry name" value="PTB_Numb"/>
    <property type="match status" value="1"/>
</dbReference>
<dbReference type="WBParaSite" id="EgrG_000836200">
    <property type="protein sequence ID" value="EgrG_000836200"/>
    <property type="gene ID" value="EgrG_000836200"/>
</dbReference>
<keyword evidence="1" id="KW-0217">Developmental protein</keyword>
<organism evidence="5">
    <name type="scientific">Echinococcus granulosus</name>
    <name type="common">Hydatid tapeworm</name>
    <dbReference type="NCBI Taxonomy" id="6210"/>
    <lineage>
        <taxon>Eukaryota</taxon>
        <taxon>Metazoa</taxon>
        <taxon>Spiralia</taxon>
        <taxon>Lophotrochozoa</taxon>
        <taxon>Platyhelminthes</taxon>
        <taxon>Cestoda</taxon>
        <taxon>Eucestoda</taxon>
        <taxon>Cyclophyllidea</taxon>
        <taxon>Taeniidae</taxon>
        <taxon>Echinococcus</taxon>
        <taxon>Echinococcus granulosus group</taxon>
    </lineage>
</organism>
<dbReference type="FunFam" id="2.30.29.30:FF:000486">
    <property type="entry name" value="Numb-related protein 1"/>
    <property type="match status" value="1"/>
</dbReference>
<gene>
    <name evidence="5" type="ORF">EgrG_000836200</name>
</gene>
<dbReference type="InterPro" id="IPR010449">
    <property type="entry name" value="Numb_domain"/>
</dbReference>
<dbReference type="PROSITE" id="PS01179">
    <property type="entry name" value="PID"/>
    <property type="match status" value="1"/>
</dbReference>
<dbReference type="Pfam" id="PF06311">
    <property type="entry name" value="NumbF"/>
    <property type="match status" value="1"/>
</dbReference>
<dbReference type="SUPFAM" id="SSF50729">
    <property type="entry name" value="PH domain-like"/>
    <property type="match status" value="1"/>
</dbReference>
<dbReference type="InterPro" id="IPR011993">
    <property type="entry name" value="PH-like_dom_sf"/>
</dbReference>
<reference evidence="5" key="2">
    <citation type="submission" date="2014-06" db="EMBL/GenBank/DDBJ databases">
        <authorList>
            <person name="Aslett M."/>
        </authorList>
    </citation>
    <scope>NUCLEOTIDE SEQUENCE</scope>
</reference>
<reference evidence="7" key="3">
    <citation type="submission" date="2020-10" db="UniProtKB">
        <authorList>
            <consortium name="WormBaseParasite"/>
        </authorList>
    </citation>
    <scope>IDENTIFICATION</scope>
</reference>
<dbReference type="AlphaFoldDB" id="A0A068WE74"/>
<dbReference type="PANTHER" id="PTHR47368:SF2">
    <property type="entry name" value="PID DOMAIN-CONTAINING PROTEIN"/>
    <property type="match status" value="1"/>
</dbReference>
<dbReference type="OrthoDB" id="10070446at2759"/>
<feature type="domain" description="PID" evidence="4">
    <location>
        <begin position="115"/>
        <end position="247"/>
    </location>
</feature>
<evidence type="ECO:0000256" key="1">
    <source>
        <dbReference type="ARBA" id="ARBA00022473"/>
    </source>
</evidence>
<dbReference type="EMBL" id="LK028576">
    <property type="protein sequence ID" value="CDS15951.1"/>
    <property type="molecule type" value="Genomic_DNA"/>
</dbReference>
<dbReference type="PANTHER" id="PTHR47368">
    <property type="entry name" value="NUMB"/>
    <property type="match status" value="1"/>
</dbReference>
<keyword evidence="2" id="KW-0597">Phosphoprotein</keyword>
<reference evidence="5 6" key="1">
    <citation type="journal article" date="2013" name="Nature">
        <title>The genomes of four tapeworm species reveal adaptations to parasitism.</title>
        <authorList>
            <person name="Tsai I.J."/>
            <person name="Zarowiecki M."/>
            <person name="Holroyd N."/>
            <person name="Garciarrubio A."/>
            <person name="Sanchez-Flores A."/>
            <person name="Brooks K.L."/>
            <person name="Tracey A."/>
            <person name="Bobes R.J."/>
            <person name="Fragoso G."/>
            <person name="Sciutto E."/>
            <person name="Aslett M."/>
            <person name="Beasley H."/>
            <person name="Bennett H.M."/>
            <person name="Cai J."/>
            <person name="Camicia F."/>
            <person name="Clark R."/>
            <person name="Cucher M."/>
            <person name="De Silva N."/>
            <person name="Day T.A."/>
            <person name="Deplazes P."/>
            <person name="Estrada K."/>
            <person name="Fernandez C."/>
            <person name="Holland P.W."/>
            <person name="Hou J."/>
            <person name="Hu S."/>
            <person name="Huckvale T."/>
            <person name="Hung S.S."/>
            <person name="Kamenetzky L."/>
            <person name="Keane J.A."/>
            <person name="Kiss F."/>
            <person name="Koziol U."/>
            <person name="Lambert O."/>
            <person name="Liu K."/>
            <person name="Luo X."/>
            <person name="Luo Y."/>
            <person name="Macchiaroli N."/>
            <person name="Nichol S."/>
            <person name="Paps J."/>
            <person name="Parkinson J."/>
            <person name="Pouchkina-Stantcheva N."/>
            <person name="Riddiford N."/>
            <person name="Rosenzvit M."/>
            <person name="Salinas G."/>
            <person name="Wasmuth J.D."/>
            <person name="Zamanian M."/>
            <person name="Zheng Y."/>
            <person name="Cai X."/>
            <person name="Soberon X."/>
            <person name="Olson P.D."/>
            <person name="Laclette J.P."/>
            <person name="Brehm K."/>
            <person name="Berriman M."/>
            <person name="Garciarrubio A."/>
            <person name="Bobes R.J."/>
            <person name="Fragoso G."/>
            <person name="Sanchez-Flores A."/>
            <person name="Estrada K."/>
            <person name="Cevallos M.A."/>
            <person name="Morett E."/>
            <person name="Gonzalez V."/>
            <person name="Portillo T."/>
            <person name="Ochoa-Leyva A."/>
            <person name="Jose M.V."/>
            <person name="Sciutto E."/>
            <person name="Landa A."/>
            <person name="Jimenez L."/>
            <person name="Valdes V."/>
            <person name="Carrero J.C."/>
            <person name="Larralde C."/>
            <person name="Morales-Montor J."/>
            <person name="Limon-Lason J."/>
            <person name="Soberon X."/>
            <person name="Laclette J.P."/>
        </authorList>
    </citation>
    <scope>NUCLEOTIDE SEQUENCE [LARGE SCALE GENOMIC DNA]</scope>
</reference>
<evidence type="ECO:0000256" key="2">
    <source>
        <dbReference type="ARBA" id="ARBA00022553"/>
    </source>
</evidence>
<dbReference type="GO" id="GO:0005737">
    <property type="term" value="C:cytoplasm"/>
    <property type="evidence" value="ECO:0007669"/>
    <property type="project" value="TreeGrafter"/>
</dbReference>
<feature type="region of interest" description="Disordered" evidence="3">
    <location>
        <begin position="381"/>
        <end position="400"/>
    </location>
</feature>
<evidence type="ECO:0000256" key="3">
    <source>
        <dbReference type="SAM" id="MobiDB-lite"/>
    </source>
</evidence>
<evidence type="ECO:0000313" key="7">
    <source>
        <dbReference type="WBParaSite" id="EgrG_000836200"/>
    </source>
</evidence>
<evidence type="ECO:0000259" key="4">
    <source>
        <dbReference type="PROSITE" id="PS01179"/>
    </source>
</evidence>
<dbReference type="InterPro" id="IPR006020">
    <property type="entry name" value="PTB/PI_dom"/>
</dbReference>
<dbReference type="Proteomes" id="UP000492820">
    <property type="component" value="Unassembled WGS sequence"/>
</dbReference>
<protein>
    <submittedName>
        <fullName evidence="5 7">Protein numb</fullName>
    </submittedName>
</protein>